<evidence type="ECO:0000313" key="2">
    <source>
        <dbReference type="Proteomes" id="UP000254554"/>
    </source>
</evidence>
<gene>
    <name evidence="1" type="ORF">NCTC11370_01166</name>
</gene>
<evidence type="ECO:0000313" key="1">
    <source>
        <dbReference type="EMBL" id="STO21105.1"/>
    </source>
</evidence>
<keyword evidence="2" id="KW-1185">Reference proteome</keyword>
<dbReference type="RefSeq" id="WP_010653385.1">
    <property type="nucleotide sequence ID" value="NZ_JAPHOO010000001.1"/>
</dbReference>
<accession>A0A377G8F9</accession>
<dbReference type="InterPro" id="IPR036691">
    <property type="entry name" value="Endo/exonu/phosph_ase_sf"/>
</dbReference>
<dbReference type="AlphaFoldDB" id="A0A377G8F9"/>
<dbReference type="GeneID" id="93292241"/>
<dbReference type="Proteomes" id="UP000254554">
    <property type="component" value="Unassembled WGS sequence"/>
</dbReference>
<dbReference type="EMBL" id="UGGT01000001">
    <property type="protein sequence ID" value="STO21105.1"/>
    <property type="molecule type" value="Genomic_DNA"/>
</dbReference>
<organism evidence="1 2">
    <name type="scientific">Fluoribacter dumoffii</name>
    <dbReference type="NCBI Taxonomy" id="463"/>
    <lineage>
        <taxon>Bacteria</taxon>
        <taxon>Pseudomonadati</taxon>
        <taxon>Pseudomonadota</taxon>
        <taxon>Gammaproteobacteria</taxon>
        <taxon>Legionellales</taxon>
        <taxon>Legionellaceae</taxon>
        <taxon>Fluoribacter</taxon>
    </lineage>
</organism>
<sequence length="631" mass="71128">MSFTYRTITANCGNDTLGNNASNDIHLLLQDDKADFFVLNCQETHFEKTQEQLRNSLPDGYQVKCLKQMPTHTKWDTQLRQTTGMATFVIYKDNVTVDLVSYREARRNSNRINGGSGYNKGGLVTHFTVTRSKKEENSNEEMLKEKPVGESITVQAVTGHLDANDVRKRNEDWHVLYRKTIRDVDTWEDLVAACPHLSLLGYDANTRNRLDDNGVETNMWDDPDSYPEIQALHHVSLGGTQYRGDETYNHTKDGERADPKRPGYTACGSLDIVTVFGQPSPGIGNVIQLKTEFGSARDHDVVISPMLQYASISPFERVKNQMASHLQGVAPALSGEIRKMKETPENQTNLINIYKQYLGPNGYLDKTLDLHRQKLECFKRLNSLSGDLKKELSDVLFDKTAWYADEANQKLMLEFLKSLSQCEYASGVEARLDCYRELKARIAQGAEIREADKLFKQAAVDKYKELYNSFKAAITSNPNLQESGEKILGQLDVIANFNELNELNPVKLDKMTHLVAQCHAVVNLLNNNQIDKANEVNSNLMELSHTAMGSASPAWCTLAKFVEQFANSVVFVISKISSNLSQQVKAGSDSLEIIQNKRLSSSIIKFKSELQELISPEKENDEGDYDTYSHH</sequence>
<reference evidence="1 2" key="1">
    <citation type="submission" date="2018-06" db="EMBL/GenBank/DDBJ databases">
        <authorList>
            <consortium name="Pathogen Informatics"/>
            <person name="Doyle S."/>
        </authorList>
    </citation>
    <scope>NUCLEOTIDE SEQUENCE [LARGE SCALE GENOMIC DNA]</scope>
    <source>
        <strain evidence="1 2">NCTC11370</strain>
    </source>
</reference>
<name>A0A377G8F9_9GAMM</name>
<proteinExistence type="predicted"/>
<dbReference type="OrthoDB" id="5635562at2"/>
<protein>
    <submittedName>
        <fullName evidence="1">Uncharacterized protein</fullName>
    </submittedName>
</protein>
<dbReference type="Gene3D" id="3.60.10.10">
    <property type="entry name" value="Endonuclease/exonuclease/phosphatase"/>
    <property type="match status" value="1"/>
</dbReference>
<dbReference type="STRING" id="1094715.GCA_000236165_01255"/>